<reference evidence="1" key="1">
    <citation type="submission" date="2024-07" db="EMBL/GenBank/DDBJ databases">
        <title>A survey of Mimosa microsymbionts across Brazilian biomes reveals a high diversity of Paraburkholderia nodulating endemic species, but also that Cupriavidus is common as a symbiont of widespread species.</title>
        <authorList>
            <person name="Rouws L."/>
            <person name="Barauna A."/>
            <person name="Beukes C."/>
            <person name="Rouws J.R.C."/>
            <person name="De Faria S.M."/>
            <person name="Gross E."/>
            <person name="Bueno Dos Reis Junior F."/>
            <person name="Simon M.F."/>
            <person name="Maluk M."/>
            <person name="Odee D.W."/>
            <person name="Kenicer G."/>
            <person name="Young J.P.W."/>
            <person name="Reis V.M."/>
            <person name="Zilli J."/>
            <person name="James E.K."/>
        </authorList>
    </citation>
    <scope>NUCLEOTIDE SEQUENCE</scope>
    <source>
        <strain evidence="1">EG181B</strain>
    </source>
</reference>
<evidence type="ECO:0000313" key="1">
    <source>
        <dbReference type="EMBL" id="MEX3932088.1"/>
    </source>
</evidence>
<evidence type="ECO:0000313" key="2">
    <source>
        <dbReference type="Proteomes" id="UP001558850"/>
    </source>
</evidence>
<comment type="caution">
    <text evidence="1">The sequence shown here is derived from an EMBL/GenBank/DDBJ whole genome shotgun (WGS) entry which is preliminary data.</text>
</comment>
<protein>
    <submittedName>
        <fullName evidence="1">Uncharacterized protein</fullName>
    </submittedName>
</protein>
<dbReference type="EMBL" id="JBFRCH010000004">
    <property type="protein sequence ID" value="MEX3932088.1"/>
    <property type="molecule type" value="Genomic_DNA"/>
</dbReference>
<accession>A0ACC6TXB6</accession>
<gene>
    <name evidence="1" type="ORF">AB4Y32_09805</name>
</gene>
<sequence>MSKITFVSKKPAGALGNFNYEYTCSCVGGSTMPNVTVTAANDNEARVLAQMQCDDSCGEGVKAAIAQFTVTSPESIVRFNPPSAKTVTVTSDRVYESAPDVTRRQFACISFFPADIGYLGIRNNCAECKVAVVSWSDAGVYTYKVSGYDQIVVELVSGTGQLIGEQPC</sequence>
<keyword evidence="2" id="KW-1185">Reference proteome</keyword>
<name>A0ACC6TXB6_9BURK</name>
<dbReference type="Proteomes" id="UP001558850">
    <property type="component" value="Unassembled WGS sequence"/>
</dbReference>
<proteinExistence type="predicted"/>
<organism evidence="1 2">
    <name type="scientific">Paraburkholderia phymatum</name>
    <dbReference type="NCBI Taxonomy" id="148447"/>
    <lineage>
        <taxon>Bacteria</taxon>
        <taxon>Pseudomonadati</taxon>
        <taxon>Pseudomonadota</taxon>
        <taxon>Betaproteobacteria</taxon>
        <taxon>Burkholderiales</taxon>
        <taxon>Burkholderiaceae</taxon>
        <taxon>Paraburkholderia</taxon>
    </lineage>
</organism>